<sequence length="104" mass="11980">MEIPDRKYLGVTFFDRFFFIGLTPAGDGTVIDDGDEELSGVSVGDTIALVELLINLFIRRLDDLFQRLFVPLMLPLMLMIVQSNLMKKEFRDSGYFQDSVFEIY</sequence>
<evidence type="ECO:0000313" key="3">
    <source>
        <dbReference type="WBParaSite" id="nRc.2.0.1.t11914-RA"/>
    </source>
</evidence>
<proteinExistence type="predicted"/>
<accession>A0A915ICK2</accession>
<keyword evidence="1" id="KW-0812">Transmembrane</keyword>
<organism evidence="2 3">
    <name type="scientific">Romanomermis culicivorax</name>
    <name type="common">Nematode worm</name>
    <dbReference type="NCBI Taxonomy" id="13658"/>
    <lineage>
        <taxon>Eukaryota</taxon>
        <taxon>Metazoa</taxon>
        <taxon>Ecdysozoa</taxon>
        <taxon>Nematoda</taxon>
        <taxon>Enoplea</taxon>
        <taxon>Dorylaimia</taxon>
        <taxon>Mermithida</taxon>
        <taxon>Mermithoidea</taxon>
        <taxon>Mermithidae</taxon>
        <taxon>Romanomermis</taxon>
    </lineage>
</organism>
<reference evidence="3" key="1">
    <citation type="submission" date="2022-11" db="UniProtKB">
        <authorList>
            <consortium name="WormBaseParasite"/>
        </authorList>
    </citation>
    <scope>IDENTIFICATION</scope>
</reference>
<dbReference type="WBParaSite" id="nRc.2.0.1.t11914-RA">
    <property type="protein sequence ID" value="nRc.2.0.1.t11914-RA"/>
    <property type="gene ID" value="nRc.2.0.1.g11914"/>
</dbReference>
<dbReference type="Proteomes" id="UP000887565">
    <property type="component" value="Unplaced"/>
</dbReference>
<protein>
    <submittedName>
        <fullName evidence="3">Uncharacterized protein</fullName>
    </submittedName>
</protein>
<name>A0A915ICK2_ROMCU</name>
<keyword evidence="1" id="KW-0472">Membrane</keyword>
<dbReference type="AlphaFoldDB" id="A0A915ICK2"/>
<evidence type="ECO:0000313" key="2">
    <source>
        <dbReference type="Proteomes" id="UP000887565"/>
    </source>
</evidence>
<evidence type="ECO:0000256" key="1">
    <source>
        <dbReference type="SAM" id="Phobius"/>
    </source>
</evidence>
<feature type="transmembrane region" description="Helical" evidence="1">
    <location>
        <begin position="64"/>
        <end position="81"/>
    </location>
</feature>
<keyword evidence="2" id="KW-1185">Reference proteome</keyword>
<keyword evidence="1" id="KW-1133">Transmembrane helix</keyword>